<dbReference type="Pfam" id="PF00873">
    <property type="entry name" value="ACR_tran"/>
    <property type="match status" value="1"/>
</dbReference>
<dbReference type="Gene3D" id="3.30.70.1430">
    <property type="entry name" value="Multidrug efflux transporter AcrB pore domain"/>
    <property type="match status" value="1"/>
</dbReference>
<gene>
    <name evidence="3" type="ORF">J2R62_17535</name>
</gene>
<evidence type="ECO:0000256" key="2">
    <source>
        <dbReference type="ARBA" id="ARBA00022989"/>
    </source>
</evidence>
<dbReference type="GO" id="GO:0042910">
    <property type="term" value="F:xenobiotic transmembrane transporter activity"/>
    <property type="evidence" value="ECO:0007669"/>
    <property type="project" value="TreeGrafter"/>
</dbReference>
<evidence type="ECO:0000313" key="4">
    <source>
        <dbReference type="Proteomes" id="UP000664658"/>
    </source>
</evidence>
<comment type="caution">
    <text evidence="3">The sequence shown here is derived from an EMBL/GenBank/DDBJ whole genome shotgun (WGS) entry which is preliminary data.</text>
</comment>
<reference evidence="3" key="1">
    <citation type="submission" date="2021-03" db="EMBL/GenBank/DDBJ databases">
        <title>Plesiomonas shigelloides zfcc0051, isolated from zebrafish feces.</title>
        <authorList>
            <person name="Vanderhoek Z."/>
            <person name="Gaulke C."/>
        </authorList>
    </citation>
    <scope>NUCLEOTIDE SEQUENCE</scope>
    <source>
        <strain evidence="3">Zfcc0051</strain>
    </source>
</reference>
<keyword evidence="2" id="KW-0472">Membrane</keyword>
<dbReference type="Gene3D" id="3.30.2090.10">
    <property type="entry name" value="Multidrug efflux transporter AcrB TolC docking domain, DN and DC subdomains"/>
    <property type="match status" value="1"/>
</dbReference>
<dbReference type="Gene3D" id="3.30.70.1320">
    <property type="entry name" value="Multidrug efflux transporter AcrB pore domain like"/>
    <property type="match status" value="1"/>
</dbReference>
<feature type="non-terminal residue" evidence="3">
    <location>
        <position position="1"/>
    </location>
</feature>
<evidence type="ECO:0000313" key="3">
    <source>
        <dbReference type="EMBL" id="MBO1109955.1"/>
    </source>
</evidence>
<organism evidence="3 4">
    <name type="scientific">Plesiomonas shigelloides</name>
    <name type="common">Aeromonas shigelloides</name>
    <dbReference type="NCBI Taxonomy" id="703"/>
    <lineage>
        <taxon>Bacteria</taxon>
        <taxon>Pseudomonadati</taxon>
        <taxon>Pseudomonadota</taxon>
        <taxon>Gammaproteobacteria</taxon>
        <taxon>Enterobacterales</taxon>
        <taxon>Enterobacteriaceae</taxon>
        <taxon>Plesiomonas</taxon>
    </lineage>
</organism>
<evidence type="ECO:0000256" key="1">
    <source>
        <dbReference type="ARBA" id="ARBA00022692"/>
    </source>
</evidence>
<keyword evidence="2" id="KW-1133">Transmembrane helix</keyword>
<dbReference type="Proteomes" id="UP000664658">
    <property type="component" value="Unassembled WGS sequence"/>
</dbReference>
<dbReference type="AlphaFoldDB" id="A0A8I1WC17"/>
<protein>
    <submittedName>
        <fullName evidence="3">Efflux RND transporter permease subunit</fullName>
    </submittedName>
</protein>
<proteinExistence type="predicted"/>
<dbReference type="PANTHER" id="PTHR32063">
    <property type="match status" value="1"/>
</dbReference>
<name>A0A8I1WC17_PLESH</name>
<keyword evidence="1" id="KW-0812">Transmembrane</keyword>
<dbReference type="SUPFAM" id="SSF82693">
    <property type="entry name" value="Multidrug efflux transporter AcrB pore domain, PN1, PN2, PC1 and PC2 subdomains"/>
    <property type="match status" value="2"/>
</dbReference>
<accession>A0A8I1WC17</accession>
<dbReference type="RefSeq" id="WP_207542861.1">
    <property type="nucleotide sequence ID" value="NZ_JAFNAA010000120.1"/>
</dbReference>
<dbReference type="InterPro" id="IPR027463">
    <property type="entry name" value="AcrB_DN_DC_subdom"/>
</dbReference>
<dbReference type="GO" id="GO:0005886">
    <property type="term" value="C:plasma membrane"/>
    <property type="evidence" value="ECO:0007669"/>
    <property type="project" value="TreeGrafter"/>
</dbReference>
<sequence>KPVEEEGTLPVERIIQQWPYVDNSTSSSGGGLSQTTVSIGDRYGPKELPQIWDTWRRRVADAVRAFPPGVSPPFVNDDFGDVYGIVLSLYGKGYSSEGLRDFAESVRLELEVIPGVGKVVISGIIREGIQIEVSRAKRASVNITPQRLHASLSQQNVVSNAGNVL</sequence>
<dbReference type="InterPro" id="IPR001036">
    <property type="entry name" value="Acrflvin-R"/>
</dbReference>
<feature type="non-terminal residue" evidence="3">
    <location>
        <position position="165"/>
    </location>
</feature>
<dbReference type="EMBL" id="JAFNAA010000120">
    <property type="protein sequence ID" value="MBO1109955.1"/>
    <property type="molecule type" value="Genomic_DNA"/>
</dbReference>
<dbReference type="PANTHER" id="PTHR32063:SF18">
    <property type="entry name" value="CATION EFFLUX SYSTEM PROTEIN"/>
    <property type="match status" value="1"/>
</dbReference>